<dbReference type="Proteomes" id="UP000776164">
    <property type="component" value="Unassembled WGS sequence"/>
</dbReference>
<dbReference type="Pfam" id="PF07704">
    <property type="entry name" value="PSK_trans_fac"/>
    <property type="match status" value="1"/>
</dbReference>
<protein>
    <recommendedName>
        <fullName evidence="4">Ribbon-helix-helix protein CopG domain-containing protein</fullName>
    </recommendedName>
</protein>
<evidence type="ECO:0000313" key="3">
    <source>
        <dbReference type="Proteomes" id="UP000776164"/>
    </source>
</evidence>
<keyword evidence="1" id="KW-1277">Toxin-antitoxin system</keyword>
<dbReference type="InterPro" id="IPR011660">
    <property type="entry name" value="VapB-like"/>
</dbReference>
<evidence type="ECO:0000313" key="2">
    <source>
        <dbReference type="EMBL" id="MBM7471829.1"/>
    </source>
</evidence>
<sequence>MGLNLKDEETVSLVTEVATRLGLTKTGAVRQLAREKLAALDLGRAQRHSQTIGFFEQQIWPRVAGASITKSEIETELGFDEMVDDLATGVAEG</sequence>
<dbReference type="EMBL" id="JAFBBU010000001">
    <property type="protein sequence ID" value="MBM7471829.1"/>
    <property type="molecule type" value="Genomic_DNA"/>
</dbReference>
<organism evidence="2 3">
    <name type="scientific">Subtercola frigoramans</name>
    <dbReference type="NCBI Taxonomy" id="120298"/>
    <lineage>
        <taxon>Bacteria</taxon>
        <taxon>Bacillati</taxon>
        <taxon>Actinomycetota</taxon>
        <taxon>Actinomycetes</taxon>
        <taxon>Micrococcales</taxon>
        <taxon>Microbacteriaceae</taxon>
        <taxon>Subtercola</taxon>
    </lineage>
</organism>
<proteinExistence type="predicted"/>
<keyword evidence="3" id="KW-1185">Reference proteome</keyword>
<accession>A0ABS2L489</accession>
<name>A0ABS2L489_9MICO</name>
<comment type="caution">
    <text evidence="2">The sequence shown here is derived from an EMBL/GenBank/DDBJ whole genome shotgun (WGS) entry which is preliminary data.</text>
</comment>
<evidence type="ECO:0008006" key="4">
    <source>
        <dbReference type="Google" id="ProtNLM"/>
    </source>
</evidence>
<reference evidence="2 3" key="1">
    <citation type="submission" date="2021-01" db="EMBL/GenBank/DDBJ databases">
        <title>Sequencing the genomes of 1000 actinobacteria strains.</title>
        <authorList>
            <person name="Klenk H.-P."/>
        </authorList>
    </citation>
    <scope>NUCLEOTIDE SEQUENCE [LARGE SCALE GENOMIC DNA]</scope>
    <source>
        <strain evidence="2 3">DSM 13057</strain>
    </source>
</reference>
<gene>
    <name evidence="2" type="ORF">JOE66_001463</name>
</gene>
<dbReference type="RefSeq" id="WP_205108094.1">
    <property type="nucleotide sequence ID" value="NZ_BAAAHT010000013.1"/>
</dbReference>
<evidence type="ECO:0000256" key="1">
    <source>
        <dbReference type="ARBA" id="ARBA00022649"/>
    </source>
</evidence>